<evidence type="ECO:0000313" key="1">
    <source>
        <dbReference type="EMBL" id="QEG12724.1"/>
    </source>
</evidence>
<sequence>MLLIEWIEYSKQHEEMKMKVKSTPWRKPIGDCGGINTLIERHYNTLHAKDSFCYFDVIIHAYREVGTSLEASIEVQYWTLHKNKRKITHISFETFYV</sequence>
<accession>A0A5B9NEN7</accession>
<reference evidence="1 2" key="1">
    <citation type="submission" date="2019-04" db="EMBL/GenBank/DDBJ databases">
        <authorList>
            <person name="Potts E."/>
            <person name="Thurgood T.L."/>
            <person name="Sharma R."/>
            <person name="Urrea L."/>
            <person name="Arens D.K."/>
            <person name="Kruger J.L."/>
            <person name="Thompson D.W."/>
            <person name="Grose J.H."/>
        </authorList>
    </citation>
    <scope>NUCLEOTIDE SEQUENCE [LARGE SCALE GENOMIC DNA]</scope>
</reference>
<name>A0A5B9NEN7_9CAUD</name>
<dbReference type="Proteomes" id="UP000323544">
    <property type="component" value="Segment"/>
</dbReference>
<organism evidence="1 2">
    <name type="scientific">Klebsiella phage vB_KpnM_Potts1</name>
    <dbReference type="NCBI Taxonomy" id="2591366"/>
    <lineage>
        <taxon>Viruses</taxon>
        <taxon>Duplodnaviria</taxon>
        <taxon>Heunggongvirae</taxon>
        <taxon>Uroviricota</taxon>
        <taxon>Caudoviricetes</taxon>
        <taxon>Marfavirus</taxon>
        <taxon>Marfavirus F48</taxon>
    </lineage>
</organism>
<evidence type="ECO:0000313" key="2">
    <source>
        <dbReference type="Proteomes" id="UP000323544"/>
    </source>
</evidence>
<proteinExistence type="predicted"/>
<gene>
    <name evidence="1" type="ORF">POTTS_114</name>
</gene>
<protein>
    <submittedName>
        <fullName evidence="1">Uncharacterized protein</fullName>
    </submittedName>
</protein>
<dbReference type="EMBL" id="MN013081">
    <property type="protein sequence ID" value="QEG12724.1"/>
    <property type="molecule type" value="Genomic_DNA"/>
</dbReference>